<dbReference type="InterPro" id="IPR052026">
    <property type="entry name" value="ExeA_AAA_ATPase_DNA-bind"/>
</dbReference>
<dbReference type="InterPro" id="IPR049945">
    <property type="entry name" value="AAA_22"/>
</dbReference>
<proteinExistence type="predicted"/>
<feature type="compositionally biased region" description="Pro residues" evidence="1">
    <location>
        <begin position="577"/>
        <end position="588"/>
    </location>
</feature>
<dbReference type="InterPro" id="IPR027417">
    <property type="entry name" value="P-loop_NTPase"/>
</dbReference>
<evidence type="ECO:0000313" key="4">
    <source>
        <dbReference type="Proteomes" id="UP001628193"/>
    </source>
</evidence>
<protein>
    <recommendedName>
        <fullName evidence="2">SPOR domain-containing protein</fullName>
    </recommendedName>
</protein>
<feature type="domain" description="SPOR" evidence="2">
    <location>
        <begin position="651"/>
        <end position="730"/>
    </location>
</feature>
<feature type="compositionally biased region" description="Low complexity" evidence="1">
    <location>
        <begin position="534"/>
        <end position="556"/>
    </location>
</feature>
<sequence length="733" mass="79501">MEAVRPAVSPSTRSADPRRTNRRPQFFQAPSHAPIWRTLRSALLRAEGLILVTGPEGSGKSALVKRLPGMIPDNRDLAVIQSADLKDAEFLRQLIAATTLARDESGALIPVEDDALVPESWEEGGRVLLPAMSMQDLLDALEERVAMGRKLVLVVDDAHALTPGAMTWLDMLVRFVSEEIRPVQLVLVGRPELRGLLDAEADINLSSQLVGSCEVPPLTRREVWDFLRFQLDRLVESPVKLSVFAWMEIYGHSQGIPLKIELLLKRLLPLIRQRNAKAVDRAMVRLAMTMGRPMQPGSFVGWTQRQRLAAVAGGVVMLLAGVGQVAGWFGSAPDEGEAVVVKKGGPGESTSYVKIIEPETSTSGKSDKPADKSAKSDKADNKTGKPVEKSDKSPSTREGRPADDKGDDKGNIVKKRYWEPNMPVRPETPPSPQALERMEAMVEAIDKLTAEHQPSRPTPPVDPEAFRKRYQTARVITSTAPADPVAEGVPSPVVESAEKSPPDPKKGGVVSPPTPVPLRNPRTGQVYDPFLTRSVPAAAHVPSPASSPAPAAHAVALESGAEEGGVPILKARDLGRKPPPPVPPPPAPVAKVTSAPLPERGESPGNSDKSEEKPEESKPKPVVAKPVPVKPKPADHPLPKISGVATEKSFRSVGRVYVVQTGSFAKVDGADQLKRTLADHGRGDPYVHLYERKGKRLYSVRFNFRSRDAAERMAKTIQDQDGLTTKVMELNYD</sequence>
<dbReference type="PROSITE" id="PS51724">
    <property type="entry name" value="SPOR"/>
    <property type="match status" value="1"/>
</dbReference>
<feature type="region of interest" description="Disordered" evidence="1">
    <location>
        <begin position="1"/>
        <end position="25"/>
    </location>
</feature>
<dbReference type="Gene3D" id="3.40.50.300">
    <property type="entry name" value="P-loop containing nucleotide triphosphate hydrolases"/>
    <property type="match status" value="1"/>
</dbReference>
<organism evidence="3 4">
    <name type="scientific">Candidatus Magnetaquiglobus chichijimensis</name>
    <dbReference type="NCBI Taxonomy" id="3141448"/>
    <lineage>
        <taxon>Bacteria</taxon>
        <taxon>Pseudomonadati</taxon>
        <taxon>Pseudomonadota</taxon>
        <taxon>Magnetococcia</taxon>
        <taxon>Magnetococcales</taxon>
        <taxon>Candidatus Magnetaquicoccaceae</taxon>
        <taxon>Candidatus Magnetaquiglobus</taxon>
    </lineage>
</organism>
<gene>
    <name evidence="3" type="ORF">SIID45300_00675</name>
</gene>
<dbReference type="InterPro" id="IPR007730">
    <property type="entry name" value="SPOR-like_dom"/>
</dbReference>
<dbReference type="SUPFAM" id="SSF110997">
    <property type="entry name" value="Sporulation related repeat"/>
    <property type="match status" value="1"/>
</dbReference>
<feature type="compositionally biased region" description="Basic and acidic residues" evidence="1">
    <location>
        <begin position="496"/>
        <end position="506"/>
    </location>
</feature>
<dbReference type="Proteomes" id="UP001628193">
    <property type="component" value="Unassembled WGS sequence"/>
</dbReference>
<dbReference type="PANTHER" id="PTHR35894:SF1">
    <property type="entry name" value="PHOSPHORIBULOKINASE _ URIDINE KINASE FAMILY"/>
    <property type="match status" value="1"/>
</dbReference>
<name>A0ABQ0C669_9PROT</name>
<feature type="compositionally biased region" description="Basic and acidic residues" evidence="1">
    <location>
        <begin position="365"/>
        <end position="411"/>
    </location>
</feature>
<dbReference type="EMBL" id="BAAFGK010000002">
    <property type="protein sequence ID" value="GAB0056369.1"/>
    <property type="molecule type" value="Genomic_DNA"/>
</dbReference>
<feature type="region of interest" description="Disordered" evidence="1">
    <location>
        <begin position="478"/>
        <end position="643"/>
    </location>
</feature>
<dbReference type="SUPFAM" id="SSF52540">
    <property type="entry name" value="P-loop containing nucleoside triphosphate hydrolases"/>
    <property type="match status" value="1"/>
</dbReference>
<accession>A0ABQ0C669</accession>
<dbReference type="Pfam" id="PF05036">
    <property type="entry name" value="SPOR"/>
    <property type="match status" value="1"/>
</dbReference>
<reference evidence="3 4" key="1">
    <citation type="submission" date="2024-05" db="EMBL/GenBank/DDBJ databases">
        <authorList>
            <consortium name="Candidatus Magnetaquicoccaceae bacterium FCR-1 genome sequencing consortium"/>
            <person name="Shimoshige H."/>
            <person name="Shimamura S."/>
            <person name="Taoka A."/>
            <person name="Kobayashi H."/>
            <person name="Maekawa T."/>
        </authorList>
    </citation>
    <scope>NUCLEOTIDE SEQUENCE [LARGE SCALE GENOMIC DNA]</scope>
    <source>
        <strain evidence="3 4">FCR-1</strain>
    </source>
</reference>
<dbReference type="RefSeq" id="WP_420904079.1">
    <property type="nucleotide sequence ID" value="NZ_BAAFGK010000002.1"/>
</dbReference>
<dbReference type="Gene3D" id="3.30.70.1070">
    <property type="entry name" value="Sporulation related repeat"/>
    <property type="match status" value="1"/>
</dbReference>
<dbReference type="PANTHER" id="PTHR35894">
    <property type="entry name" value="GENERAL SECRETION PATHWAY PROTEIN A-RELATED"/>
    <property type="match status" value="1"/>
</dbReference>
<reference evidence="3 4" key="2">
    <citation type="submission" date="2024-09" db="EMBL/GenBank/DDBJ databases">
        <title>Draft genome sequence of Candidatus Magnetaquicoccaceae bacterium FCR-1.</title>
        <authorList>
            <person name="Shimoshige H."/>
            <person name="Shimamura S."/>
            <person name="Taoka A."/>
            <person name="Kobayashi H."/>
            <person name="Maekawa T."/>
        </authorList>
    </citation>
    <scope>NUCLEOTIDE SEQUENCE [LARGE SCALE GENOMIC DNA]</scope>
    <source>
        <strain evidence="3 4">FCR-1</strain>
    </source>
</reference>
<comment type="caution">
    <text evidence="3">The sequence shown here is derived from an EMBL/GenBank/DDBJ whole genome shotgun (WGS) entry which is preliminary data.</text>
</comment>
<dbReference type="InterPro" id="IPR036680">
    <property type="entry name" value="SPOR-like_sf"/>
</dbReference>
<evidence type="ECO:0000256" key="1">
    <source>
        <dbReference type="SAM" id="MobiDB-lite"/>
    </source>
</evidence>
<keyword evidence="4" id="KW-1185">Reference proteome</keyword>
<feature type="compositionally biased region" description="Basic and acidic residues" evidence="1">
    <location>
        <begin position="608"/>
        <end position="619"/>
    </location>
</feature>
<feature type="region of interest" description="Disordered" evidence="1">
    <location>
        <begin position="350"/>
        <end position="434"/>
    </location>
</feature>
<dbReference type="Pfam" id="PF13401">
    <property type="entry name" value="AAA_22"/>
    <property type="match status" value="1"/>
</dbReference>
<evidence type="ECO:0000259" key="2">
    <source>
        <dbReference type="PROSITE" id="PS51724"/>
    </source>
</evidence>
<evidence type="ECO:0000313" key="3">
    <source>
        <dbReference type="EMBL" id="GAB0056369.1"/>
    </source>
</evidence>